<feature type="compositionally biased region" description="Polar residues" evidence="5">
    <location>
        <begin position="347"/>
        <end position="360"/>
    </location>
</feature>
<dbReference type="SMART" id="SM00586">
    <property type="entry name" value="ZnF_DBF"/>
    <property type="match status" value="1"/>
</dbReference>
<reference evidence="7 8" key="1">
    <citation type="journal article" date="2016" name="Proc. Natl. Acad. Sci. U.S.A.">
        <title>Lipid metabolic changes in an early divergent fungus govern the establishment of a mutualistic symbiosis with endobacteria.</title>
        <authorList>
            <person name="Lastovetsky O.A."/>
            <person name="Gaspar M.L."/>
            <person name="Mondo S.J."/>
            <person name="LaButti K.M."/>
            <person name="Sandor L."/>
            <person name="Grigoriev I.V."/>
            <person name="Henry S.A."/>
            <person name="Pawlowska T.E."/>
        </authorList>
    </citation>
    <scope>NUCLEOTIDE SEQUENCE [LARGE SCALE GENOMIC DNA]</scope>
    <source>
        <strain evidence="7 8">ATCC 52813</strain>
    </source>
</reference>
<evidence type="ECO:0000259" key="6">
    <source>
        <dbReference type="PROSITE" id="PS51265"/>
    </source>
</evidence>
<evidence type="ECO:0000256" key="1">
    <source>
        <dbReference type="ARBA" id="ARBA00022723"/>
    </source>
</evidence>
<feature type="compositionally biased region" description="Polar residues" evidence="5">
    <location>
        <begin position="378"/>
        <end position="388"/>
    </location>
</feature>
<dbReference type="InterPro" id="IPR038545">
    <property type="entry name" value="Znf_DBF_sf"/>
</dbReference>
<dbReference type="InterPro" id="IPR051590">
    <property type="entry name" value="Replication_Regulatory_Kinase"/>
</dbReference>
<dbReference type="Gene3D" id="6.10.250.3410">
    <property type="entry name" value="DBF zinc finger"/>
    <property type="match status" value="1"/>
</dbReference>
<feature type="compositionally biased region" description="Basic and acidic residues" evidence="5">
    <location>
        <begin position="254"/>
        <end position="265"/>
    </location>
</feature>
<gene>
    <name evidence="7" type="ORF">RHIMIDRAFT_296251</name>
</gene>
<accession>A0A2G4T7I8</accession>
<evidence type="ECO:0000256" key="2">
    <source>
        <dbReference type="ARBA" id="ARBA00022771"/>
    </source>
</evidence>
<keyword evidence="3" id="KW-0862">Zinc</keyword>
<dbReference type="SUPFAM" id="SSF52113">
    <property type="entry name" value="BRCT domain"/>
    <property type="match status" value="1"/>
</dbReference>
<dbReference type="InterPro" id="IPR001357">
    <property type="entry name" value="BRCT_dom"/>
</dbReference>
<dbReference type="Proteomes" id="UP000242254">
    <property type="component" value="Unassembled WGS sequence"/>
</dbReference>
<name>A0A2G4T7I8_RHIZD</name>
<feature type="compositionally biased region" description="Polar residues" evidence="5">
    <location>
        <begin position="451"/>
        <end position="462"/>
    </location>
</feature>
<dbReference type="CDD" id="cd00027">
    <property type="entry name" value="BRCT"/>
    <property type="match status" value="1"/>
</dbReference>
<dbReference type="GO" id="GO:0031431">
    <property type="term" value="C:Dbf4-dependent protein kinase complex"/>
    <property type="evidence" value="ECO:0007669"/>
    <property type="project" value="TreeGrafter"/>
</dbReference>
<dbReference type="InterPro" id="IPR036420">
    <property type="entry name" value="BRCT_dom_sf"/>
</dbReference>
<feature type="compositionally biased region" description="Low complexity" evidence="5">
    <location>
        <begin position="39"/>
        <end position="57"/>
    </location>
</feature>
<dbReference type="Pfam" id="PF07535">
    <property type="entry name" value="zf-DBF"/>
    <property type="match status" value="1"/>
</dbReference>
<dbReference type="GO" id="GO:1901987">
    <property type="term" value="P:regulation of cell cycle phase transition"/>
    <property type="evidence" value="ECO:0007669"/>
    <property type="project" value="TreeGrafter"/>
</dbReference>
<feature type="compositionally biased region" description="Basic and acidic residues" evidence="5">
    <location>
        <begin position="362"/>
        <end position="375"/>
    </location>
</feature>
<feature type="region of interest" description="Disordered" evidence="5">
    <location>
        <begin position="246"/>
        <end position="512"/>
    </location>
</feature>
<feature type="region of interest" description="Disordered" evidence="5">
    <location>
        <begin position="1"/>
        <end position="71"/>
    </location>
</feature>
<evidence type="ECO:0000256" key="4">
    <source>
        <dbReference type="PROSITE-ProRule" id="PRU00600"/>
    </source>
</evidence>
<evidence type="ECO:0000313" key="7">
    <source>
        <dbReference type="EMBL" id="PHZ16951.1"/>
    </source>
</evidence>
<keyword evidence="2 4" id="KW-0863">Zinc-finger</keyword>
<dbReference type="GO" id="GO:0008270">
    <property type="term" value="F:zinc ion binding"/>
    <property type="evidence" value="ECO:0007669"/>
    <property type="project" value="UniProtKB-KW"/>
</dbReference>
<dbReference type="GO" id="GO:0003676">
    <property type="term" value="F:nucleic acid binding"/>
    <property type="evidence" value="ECO:0007669"/>
    <property type="project" value="InterPro"/>
</dbReference>
<protein>
    <recommendedName>
        <fullName evidence="6">DBF4-type domain-containing protein</fullName>
    </recommendedName>
</protein>
<feature type="compositionally biased region" description="Basic and acidic residues" evidence="5">
    <location>
        <begin position="486"/>
        <end position="512"/>
    </location>
</feature>
<evidence type="ECO:0000313" key="8">
    <source>
        <dbReference type="Proteomes" id="UP000242254"/>
    </source>
</evidence>
<dbReference type="EMBL" id="KZ303842">
    <property type="protein sequence ID" value="PHZ16951.1"/>
    <property type="molecule type" value="Genomic_DNA"/>
</dbReference>
<dbReference type="AlphaFoldDB" id="A0A2G4T7I8"/>
<sequence length="561" mass="63839">MNFTSTISGNKALATKAEPSQASRSAARDADLRRRLLQKQHQVAQRQQQQQQQQQPQDTAPPPSTNTNRKLDPVEIQHKKKLFQKFKFFLYKIDPDLESKIARKILLLGATREAFFSSKCTHVITTSKFIPAKKDAASTDTASTPDSKDSMDPTIQNAQKLGLSIWSVEGALKIINILMESSTASAKAHERASIDTNGRDKKPTFVPFTGYYILVEDATNVHCPVLIKEYTKETFGEKPKVIPWPTLRKKRTKAQADAKQNREQPEATQNNNDKNEKQKETTAECNKNNDNKQSSKHDDDQRTNKKNDHTDPTNKEADKEVDSHNHIDAKLNKPNDDTRTEMKKPIDNSNDINTKPKNSLDNNDKKTDNEKDEYKSIQVESKQASSISAAMPKLTNQDKESVCPNRNQDDTDTADASNVDKTKEKAVTDQEKTQKQALKRKRDSAQEDDSPATNNDNKLNQTAKEDTQEAKRQRCNNDDNSQPNVNKEKEADNVKKSKEQQEQNQKGEKRKRDVDLQYCENCNERFSILTEHIKAPKHLAFIKNVDNFAELDRVLKKVKRL</sequence>
<dbReference type="InterPro" id="IPR006572">
    <property type="entry name" value="Znf_DBF"/>
</dbReference>
<dbReference type="GeneID" id="35445240"/>
<feature type="compositionally biased region" description="Basic and acidic residues" evidence="5">
    <location>
        <begin position="418"/>
        <end position="434"/>
    </location>
</feature>
<keyword evidence="8" id="KW-1185">Reference proteome</keyword>
<dbReference type="PANTHER" id="PTHR15375:SF26">
    <property type="entry name" value="PROTEIN CHIFFON"/>
    <property type="match status" value="1"/>
</dbReference>
<dbReference type="Gene3D" id="3.40.50.10190">
    <property type="entry name" value="BRCT domain"/>
    <property type="match status" value="1"/>
</dbReference>
<proteinExistence type="predicted"/>
<dbReference type="STRING" id="1340429.A0A2G4T7I8"/>
<evidence type="ECO:0000256" key="5">
    <source>
        <dbReference type="SAM" id="MobiDB-lite"/>
    </source>
</evidence>
<dbReference type="PROSITE" id="PS51265">
    <property type="entry name" value="ZF_DBF4"/>
    <property type="match status" value="1"/>
</dbReference>
<dbReference type="GO" id="GO:0010571">
    <property type="term" value="P:positive regulation of nuclear cell cycle DNA replication"/>
    <property type="evidence" value="ECO:0007669"/>
    <property type="project" value="TreeGrafter"/>
</dbReference>
<feature type="compositionally biased region" description="Basic and acidic residues" evidence="5">
    <location>
        <begin position="273"/>
        <end position="346"/>
    </location>
</feature>
<organism evidence="7 8">
    <name type="scientific">Rhizopus microsporus ATCC 52813</name>
    <dbReference type="NCBI Taxonomy" id="1340429"/>
    <lineage>
        <taxon>Eukaryota</taxon>
        <taxon>Fungi</taxon>
        <taxon>Fungi incertae sedis</taxon>
        <taxon>Mucoromycota</taxon>
        <taxon>Mucoromycotina</taxon>
        <taxon>Mucoromycetes</taxon>
        <taxon>Mucorales</taxon>
        <taxon>Mucorineae</taxon>
        <taxon>Rhizopodaceae</taxon>
        <taxon>Rhizopus</taxon>
    </lineage>
</organism>
<evidence type="ECO:0000256" key="3">
    <source>
        <dbReference type="ARBA" id="ARBA00022833"/>
    </source>
</evidence>
<dbReference type="InterPro" id="IPR013939">
    <property type="entry name" value="Regulatory_Dfp1/Him1"/>
</dbReference>
<feature type="domain" description="DBF4-type" evidence="6">
    <location>
        <begin position="512"/>
        <end position="561"/>
    </location>
</feature>
<dbReference type="Pfam" id="PF00533">
    <property type="entry name" value="BRCT"/>
    <property type="match status" value="1"/>
</dbReference>
<dbReference type="Pfam" id="PF08630">
    <property type="entry name" value="Dfp1_Him1_M"/>
    <property type="match status" value="1"/>
</dbReference>
<dbReference type="GO" id="GO:0043539">
    <property type="term" value="F:protein serine/threonine kinase activator activity"/>
    <property type="evidence" value="ECO:0007669"/>
    <property type="project" value="TreeGrafter"/>
</dbReference>
<keyword evidence="1" id="KW-0479">Metal-binding</keyword>
<dbReference type="RefSeq" id="XP_023470659.1">
    <property type="nucleotide sequence ID" value="XM_023614251.1"/>
</dbReference>
<feature type="compositionally biased region" description="Basic and acidic residues" evidence="5">
    <location>
        <begin position="463"/>
        <end position="477"/>
    </location>
</feature>
<dbReference type="PANTHER" id="PTHR15375">
    <property type="entry name" value="ACTIVATOR OF S-PHASE KINASE-RELATED"/>
    <property type="match status" value="1"/>
</dbReference>